<name>A0A2N1N1H1_9GLOM</name>
<dbReference type="VEuPathDB" id="FungiDB:FUN_021814"/>
<feature type="compositionally biased region" description="Basic residues" evidence="1">
    <location>
        <begin position="191"/>
        <end position="202"/>
    </location>
</feature>
<evidence type="ECO:0000313" key="3">
    <source>
        <dbReference type="Proteomes" id="UP000233469"/>
    </source>
</evidence>
<reference evidence="2 3" key="1">
    <citation type="submission" date="2016-04" db="EMBL/GenBank/DDBJ databases">
        <title>Genome analyses suggest a sexual origin of heterokaryosis in a supposedly ancient asexual fungus.</title>
        <authorList>
            <person name="Ropars J."/>
            <person name="Sedzielewska K."/>
            <person name="Noel J."/>
            <person name="Charron P."/>
            <person name="Farinelli L."/>
            <person name="Marton T."/>
            <person name="Kruger M."/>
            <person name="Pelin A."/>
            <person name="Brachmann A."/>
            <person name="Corradi N."/>
        </authorList>
    </citation>
    <scope>NUCLEOTIDE SEQUENCE [LARGE SCALE GENOMIC DNA]</scope>
    <source>
        <strain evidence="2 3">C2</strain>
    </source>
</reference>
<proteinExistence type="predicted"/>
<feature type="region of interest" description="Disordered" evidence="1">
    <location>
        <begin position="189"/>
        <end position="262"/>
    </location>
</feature>
<accession>A0A2N1N1H1</accession>
<protein>
    <submittedName>
        <fullName evidence="2">Uncharacterized protein</fullName>
    </submittedName>
</protein>
<feature type="compositionally biased region" description="Basic residues" evidence="1">
    <location>
        <begin position="212"/>
        <end position="221"/>
    </location>
</feature>
<dbReference type="Proteomes" id="UP000233469">
    <property type="component" value="Unassembled WGS sequence"/>
</dbReference>
<dbReference type="VEuPathDB" id="FungiDB:RhiirA1_447218"/>
<evidence type="ECO:0000313" key="2">
    <source>
        <dbReference type="EMBL" id="PKK67732.1"/>
    </source>
</evidence>
<dbReference type="VEuPathDB" id="FungiDB:RhiirFUN_020226"/>
<feature type="compositionally biased region" description="Basic and acidic residues" evidence="1">
    <location>
        <begin position="246"/>
        <end position="262"/>
    </location>
</feature>
<gene>
    <name evidence="2" type="ORF">RhiirC2_835034</name>
</gene>
<feature type="non-terminal residue" evidence="2">
    <location>
        <position position="1"/>
    </location>
</feature>
<dbReference type="AlphaFoldDB" id="A0A2N1N1H1"/>
<dbReference type="EMBL" id="LLXL01000923">
    <property type="protein sequence ID" value="PKK67732.1"/>
    <property type="molecule type" value="Genomic_DNA"/>
</dbReference>
<feature type="compositionally biased region" description="Basic residues" evidence="1">
    <location>
        <begin position="230"/>
        <end position="245"/>
    </location>
</feature>
<comment type="caution">
    <text evidence="2">The sequence shown here is derived from an EMBL/GenBank/DDBJ whole genome shotgun (WGS) entry which is preliminary data.</text>
</comment>
<reference evidence="2 3" key="2">
    <citation type="submission" date="2017-10" db="EMBL/GenBank/DDBJ databases">
        <title>Extensive intraspecific genome diversity in a model arbuscular mycorrhizal fungus.</title>
        <authorList>
            <person name="Chen E.C.H."/>
            <person name="Morin E."/>
            <person name="Baudet D."/>
            <person name="Noel J."/>
            <person name="Ndikumana S."/>
            <person name="Charron P."/>
            <person name="St-Onge C."/>
            <person name="Giorgi J."/>
            <person name="Grigoriev I.V."/>
            <person name="Roux C."/>
            <person name="Martin F.M."/>
            <person name="Corradi N."/>
        </authorList>
    </citation>
    <scope>NUCLEOTIDE SEQUENCE [LARGE SCALE GENOMIC DNA]</scope>
    <source>
        <strain evidence="2 3">C2</strain>
    </source>
</reference>
<sequence>TETDNEEISIGIREQEQDIRQILFQSLIKTIPPEAIMEVWHVRATGTKGIGYYVILLNKEMHLCTCLLLINKGLYLDTNIHPNDLLQQHPSIPVCGITQENVENVETEKSINFQHFFLFRVDSHGSQLPVKSSKAIYAELFGLLKKGIDCALKTNMQNELVNLLKAFIYDAQNKNVQEVEPFADVNNPAIIKHKGQPPKRFKSNVELSSSKGSKRVLKNRVTKKEEKFRKNNKNKTRERKRKERKDRKEDQKIELKGKSTFQ</sequence>
<organism evidence="2 3">
    <name type="scientific">Rhizophagus irregularis</name>
    <dbReference type="NCBI Taxonomy" id="588596"/>
    <lineage>
        <taxon>Eukaryota</taxon>
        <taxon>Fungi</taxon>
        <taxon>Fungi incertae sedis</taxon>
        <taxon>Mucoromycota</taxon>
        <taxon>Glomeromycotina</taxon>
        <taxon>Glomeromycetes</taxon>
        <taxon>Glomerales</taxon>
        <taxon>Glomeraceae</taxon>
        <taxon>Rhizophagus</taxon>
    </lineage>
</organism>
<evidence type="ECO:0000256" key="1">
    <source>
        <dbReference type="SAM" id="MobiDB-lite"/>
    </source>
</evidence>